<gene>
    <name evidence="1" type="ORF">C6P64_15925</name>
</gene>
<name>A0A2S9K123_9BURK</name>
<comment type="caution">
    <text evidence="1">The sequence shown here is derived from an EMBL/GenBank/DDBJ whole genome shotgun (WGS) entry which is preliminary data.</text>
</comment>
<keyword evidence="2" id="KW-1185">Reference proteome</keyword>
<proteinExistence type="predicted"/>
<reference evidence="1 2" key="1">
    <citation type="submission" date="2018-03" db="EMBL/GenBank/DDBJ databases">
        <title>Comparative genomics illustrates the genes involved in a hyperalkaliphilic mechanisms of Serpentinomonas isolated from highly-alkaline calcium-rich serpentinized springs.</title>
        <authorList>
            <person name="Suzuki S."/>
            <person name="Ishii S."/>
            <person name="Walworth N."/>
            <person name="Bird L."/>
            <person name="Kuenen J.G."/>
            <person name="Nealson K.H."/>
        </authorList>
    </citation>
    <scope>NUCLEOTIDE SEQUENCE [LARGE SCALE GENOMIC DNA]</scope>
    <source>
        <strain evidence="1 2">P1</strain>
    </source>
</reference>
<dbReference type="AlphaFoldDB" id="A0A2S9K123"/>
<sequence length="70" mass="8105">MNRLLYQLDDDVVITASGERGQVIGRAEYTNSSNNYLVRYKCADGRAVEQWWQEDALELWRPKDALEGRA</sequence>
<dbReference type="RefSeq" id="WP_105749526.1">
    <property type="nucleotide sequence ID" value="NZ_PVLQ01000088.1"/>
</dbReference>
<evidence type="ECO:0000313" key="2">
    <source>
        <dbReference type="Proteomes" id="UP000238589"/>
    </source>
</evidence>
<dbReference type="Proteomes" id="UP000238589">
    <property type="component" value="Unassembled WGS sequence"/>
</dbReference>
<dbReference type="EMBL" id="PVLQ01000088">
    <property type="protein sequence ID" value="PRD64150.1"/>
    <property type="molecule type" value="Genomic_DNA"/>
</dbReference>
<accession>A0A2S9K123</accession>
<dbReference type="OrthoDB" id="6456362at2"/>
<protein>
    <submittedName>
        <fullName evidence="1">Uncharacterized protein</fullName>
    </submittedName>
</protein>
<organism evidence="1 2">
    <name type="scientific">Malikia granosa</name>
    <dbReference type="NCBI Taxonomy" id="263067"/>
    <lineage>
        <taxon>Bacteria</taxon>
        <taxon>Pseudomonadati</taxon>
        <taxon>Pseudomonadota</taxon>
        <taxon>Betaproteobacteria</taxon>
        <taxon>Burkholderiales</taxon>
        <taxon>Comamonadaceae</taxon>
        <taxon>Malikia</taxon>
    </lineage>
</organism>
<evidence type="ECO:0000313" key="1">
    <source>
        <dbReference type="EMBL" id="PRD64150.1"/>
    </source>
</evidence>